<sequence>MNKHELTERLRAVTGITKPQAQKVVDTFFQSITDSLAEGERVEVRGWCSFSVKDYPGYIGRNPKTGGNIKVKPKRLPFFKVGKELKDRLNER</sequence>
<dbReference type="InterPro" id="IPR000119">
    <property type="entry name" value="Hist_DNA-bd"/>
</dbReference>
<evidence type="ECO:0000313" key="4">
    <source>
        <dbReference type="EMBL" id="BBO82313.1"/>
    </source>
</evidence>
<proteinExistence type="inferred from homology"/>
<dbReference type="InterPro" id="IPR010992">
    <property type="entry name" value="IHF-like_DNA-bd_dom_sf"/>
</dbReference>
<evidence type="ECO:0000313" key="5">
    <source>
        <dbReference type="Proteomes" id="UP000425960"/>
    </source>
</evidence>
<name>A0A5K7ZRP2_9BACT</name>
<dbReference type="RefSeq" id="WP_155326014.1">
    <property type="nucleotide sequence ID" value="NZ_AP021876.1"/>
</dbReference>
<dbReference type="GO" id="GO:0005829">
    <property type="term" value="C:cytosol"/>
    <property type="evidence" value="ECO:0007669"/>
    <property type="project" value="TreeGrafter"/>
</dbReference>
<accession>A0A5K7ZRP2</accession>
<dbReference type="PANTHER" id="PTHR33175">
    <property type="entry name" value="DNA-BINDING PROTEIN HU"/>
    <property type="match status" value="1"/>
</dbReference>
<keyword evidence="2" id="KW-0238">DNA-binding</keyword>
<comment type="similarity">
    <text evidence="1 3">Belongs to the bacterial histone-like protein family.</text>
</comment>
<dbReference type="PANTHER" id="PTHR33175:SF5">
    <property type="entry name" value="INTEGRATION HOST FACTOR SUBUNIT BETA"/>
    <property type="match status" value="1"/>
</dbReference>
<dbReference type="GO" id="GO:0030527">
    <property type="term" value="F:structural constituent of chromatin"/>
    <property type="evidence" value="ECO:0007669"/>
    <property type="project" value="InterPro"/>
</dbReference>
<dbReference type="GO" id="GO:0003677">
    <property type="term" value="F:DNA binding"/>
    <property type="evidence" value="ECO:0007669"/>
    <property type="project" value="UniProtKB-KW"/>
</dbReference>
<evidence type="ECO:0000256" key="3">
    <source>
        <dbReference type="RuleBase" id="RU003939"/>
    </source>
</evidence>
<dbReference type="SMART" id="SM00411">
    <property type="entry name" value="BHL"/>
    <property type="match status" value="1"/>
</dbReference>
<dbReference type="KEGG" id="dov:DSCO28_28790"/>
<dbReference type="PRINTS" id="PR01727">
    <property type="entry name" value="DNABINDINGHU"/>
</dbReference>
<evidence type="ECO:0000256" key="2">
    <source>
        <dbReference type="ARBA" id="ARBA00023125"/>
    </source>
</evidence>
<gene>
    <name evidence="4" type="primary">ihfB-1_4</name>
    <name evidence="4" type="ORF">DSCO28_28790</name>
</gene>
<dbReference type="SUPFAM" id="SSF47729">
    <property type="entry name" value="IHF-like DNA-binding proteins"/>
    <property type="match status" value="1"/>
</dbReference>
<dbReference type="Gene3D" id="4.10.520.10">
    <property type="entry name" value="IHF-like DNA-binding proteins"/>
    <property type="match status" value="1"/>
</dbReference>
<dbReference type="AlphaFoldDB" id="A0A5K7ZRP2"/>
<dbReference type="Pfam" id="PF00216">
    <property type="entry name" value="Bac_DNA_binding"/>
    <property type="match status" value="1"/>
</dbReference>
<organism evidence="4 5">
    <name type="scientific">Desulfosarcina ovata subsp. sediminis</name>
    <dbReference type="NCBI Taxonomy" id="885957"/>
    <lineage>
        <taxon>Bacteria</taxon>
        <taxon>Pseudomonadati</taxon>
        <taxon>Thermodesulfobacteriota</taxon>
        <taxon>Desulfobacteria</taxon>
        <taxon>Desulfobacterales</taxon>
        <taxon>Desulfosarcinaceae</taxon>
        <taxon>Desulfosarcina</taxon>
    </lineage>
</organism>
<dbReference type="Proteomes" id="UP000425960">
    <property type="component" value="Chromosome"/>
</dbReference>
<protein>
    <submittedName>
        <fullName evidence="4">Integration host factor subunit beta</fullName>
    </submittedName>
</protein>
<dbReference type="EMBL" id="AP021876">
    <property type="protein sequence ID" value="BBO82313.1"/>
    <property type="molecule type" value="Genomic_DNA"/>
</dbReference>
<dbReference type="CDD" id="cd13836">
    <property type="entry name" value="IHF_B"/>
    <property type="match status" value="1"/>
</dbReference>
<reference evidence="4 5" key="1">
    <citation type="submission" date="2019-11" db="EMBL/GenBank/DDBJ databases">
        <title>Comparative genomics of hydrocarbon-degrading Desulfosarcina strains.</title>
        <authorList>
            <person name="Watanabe M."/>
            <person name="Kojima H."/>
            <person name="Fukui M."/>
        </authorList>
    </citation>
    <scope>NUCLEOTIDE SEQUENCE [LARGE SCALE GENOMIC DNA]</scope>
    <source>
        <strain evidence="4 5">28bB2T</strain>
    </source>
</reference>
<evidence type="ECO:0000256" key="1">
    <source>
        <dbReference type="ARBA" id="ARBA00010529"/>
    </source>
</evidence>